<dbReference type="InterPro" id="IPR054416">
    <property type="entry name" value="GST_UstS-like_C"/>
</dbReference>
<evidence type="ECO:0000313" key="4">
    <source>
        <dbReference type="Proteomes" id="UP000078113"/>
    </source>
</evidence>
<dbReference type="InterPro" id="IPR036249">
    <property type="entry name" value="Thioredoxin-like_sf"/>
</dbReference>
<dbReference type="Pfam" id="PF13409">
    <property type="entry name" value="GST_N_2"/>
    <property type="match status" value="1"/>
</dbReference>
<dbReference type="InterPro" id="IPR036282">
    <property type="entry name" value="Glutathione-S-Trfase_C_sf"/>
</dbReference>
<dbReference type="EMBL" id="LWDG02000111">
    <property type="protein sequence ID" value="KAE8269098.1"/>
    <property type="molecule type" value="Genomic_DNA"/>
</dbReference>
<reference evidence="3" key="1">
    <citation type="submission" date="2016-04" db="EMBL/GenBank/DDBJ databases">
        <authorList>
            <person name="Nguyen H.D."/>
            <person name="Samba Siva P."/>
            <person name="Cullis J."/>
            <person name="Levesque C.A."/>
            <person name="Hambleton S."/>
        </authorList>
    </citation>
    <scope>NUCLEOTIDE SEQUENCE</scope>
    <source>
        <strain evidence="3">DAOMC 236422</strain>
    </source>
</reference>
<feature type="domain" description="GST N-terminal" evidence="1">
    <location>
        <begin position="25"/>
        <end position="91"/>
    </location>
</feature>
<dbReference type="SUPFAM" id="SSF52833">
    <property type="entry name" value="Thioredoxin-like"/>
    <property type="match status" value="1"/>
</dbReference>
<protein>
    <recommendedName>
        <fullName evidence="5">GST N-terminal domain-containing protein</fullName>
    </recommendedName>
</protein>
<evidence type="ECO:0000259" key="2">
    <source>
        <dbReference type="Pfam" id="PF22041"/>
    </source>
</evidence>
<dbReference type="Gene3D" id="1.20.1050.10">
    <property type="match status" value="1"/>
</dbReference>
<dbReference type="Gene3D" id="3.40.30.10">
    <property type="entry name" value="Glutaredoxin"/>
    <property type="match status" value="1"/>
</dbReference>
<dbReference type="AlphaFoldDB" id="A0A8X7T5S2"/>
<evidence type="ECO:0008006" key="5">
    <source>
        <dbReference type="Google" id="ProtNLM"/>
    </source>
</evidence>
<dbReference type="Pfam" id="PF22041">
    <property type="entry name" value="GST_C_7"/>
    <property type="match status" value="1"/>
</dbReference>
<evidence type="ECO:0000313" key="3">
    <source>
        <dbReference type="EMBL" id="KAE8269098.1"/>
    </source>
</evidence>
<accession>A0A8X7T5S2</accession>
<name>A0A8X7T5S2_9BASI</name>
<gene>
    <name evidence="3" type="ORF">A4X09_0g3243</name>
</gene>
<organism evidence="3 4">
    <name type="scientific">Tilletia walkeri</name>
    <dbReference type="NCBI Taxonomy" id="117179"/>
    <lineage>
        <taxon>Eukaryota</taxon>
        <taxon>Fungi</taxon>
        <taxon>Dikarya</taxon>
        <taxon>Basidiomycota</taxon>
        <taxon>Ustilaginomycotina</taxon>
        <taxon>Exobasidiomycetes</taxon>
        <taxon>Tilletiales</taxon>
        <taxon>Tilletiaceae</taxon>
        <taxon>Tilletia</taxon>
    </lineage>
</organism>
<dbReference type="Proteomes" id="UP000078113">
    <property type="component" value="Unassembled WGS sequence"/>
</dbReference>
<sequence length="262" mass="29134">MSGKFQDDALVFYDLTNKRGGHLSFSPHCVKTVVDLKLLGITKHTHERLTFVQVRNDLAKKVSDDVTVPTLKIPDGSWVVDSFKIAEWLDKNHPEGAKIFGGSEEGKRVAAFVNTYAKNFLGNDIGALSKPHIAPLLDEESREYFINVKNGKDQFEELSSASPAQRKEHINSLIRGLAPIEAMLAAKPRKDNFSRPTPNWLAGGPEPTHADACLFGWYVFSRADPSACKAVWESEWLPEVGKWVRAMLEWCGPDIVGEFVAA</sequence>
<reference evidence="3" key="2">
    <citation type="journal article" date="2019" name="IMA Fungus">
        <title>Genome sequencing and comparison of five Tilletia species to identify candidate genes for the detection of regulated species infecting wheat.</title>
        <authorList>
            <person name="Nguyen H.D.T."/>
            <person name="Sultana T."/>
            <person name="Kesanakurti P."/>
            <person name="Hambleton S."/>
        </authorList>
    </citation>
    <scope>NUCLEOTIDE SEQUENCE</scope>
    <source>
        <strain evidence="3">DAOMC 236422</strain>
    </source>
</reference>
<dbReference type="InterPro" id="IPR004045">
    <property type="entry name" value="Glutathione_S-Trfase_N"/>
</dbReference>
<dbReference type="SUPFAM" id="SSF47616">
    <property type="entry name" value="GST C-terminal domain-like"/>
    <property type="match status" value="1"/>
</dbReference>
<keyword evidence="4" id="KW-1185">Reference proteome</keyword>
<evidence type="ECO:0000259" key="1">
    <source>
        <dbReference type="Pfam" id="PF13409"/>
    </source>
</evidence>
<comment type="caution">
    <text evidence="3">The sequence shown here is derived from an EMBL/GenBank/DDBJ whole genome shotgun (WGS) entry which is preliminary data.</text>
</comment>
<feature type="domain" description="Glutathione S-transferase UstS-like C-terminal" evidence="2">
    <location>
        <begin position="110"/>
        <end position="222"/>
    </location>
</feature>
<proteinExistence type="predicted"/>